<dbReference type="InterPro" id="IPR022201">
    <property type="entry name" value="DUF3726"/>
</dbReference>
<evidence type="ECO:0000313" key="3">
    <source>
        <dbReference type="Proteomes" id="UP000053690"/>
    </source>
</evidence>
<evidence type="ECO:0000313" key="2">
    <source>
        <dbReference type="EMBL" id="KUJ77161.1"/>
    </source>
</evidence>
<dbReference type="EMBL" id="LQBP01000012">
    <property type="protein sequence ID" value="KUJ77161.1"/>
    <property type="molecule type" value="Genomic_DNA"/>
</dbReference>
<dbReference type="OrthoDB" id="8420038at2"/>
<sequence length="242" mass="24937">MTVLHEDIEAMDPTRSGSPMPTGKSASLSLNEIEQLCLKAARGAGMSWGQAEEAGFAAAWLARQGLDGPGALLAQLQAAQDRAWRDICPVVDAGAFRAPEGGLLCPIALGSALCDYVALPVMQCDSLRIGPVTQPILLLPFLSDMARARQQPVRIEWPGGAVVASPDGRVAGDIGALATALPVEAELLIGSEFATRQPDSDPMAPMVVAAETIGALNTLAMRITVPASDVSRAGAGAAGDND</sequence>
<evidence type="ECO:0000256" key="1">
    <source>
        <dbReference type="SAM" id="MobiDB-lite"/>
    </source>
</evidence>
<dbReference type="Pfam" id="PF12525">
    <property type="entry name" value="DUF3726"/>
    <property type="match status" value="1"/>
</dbReference>
<dbReference type="RefSeq" id="WP_068340298.1">
    <property type="nucleotide sequence ID" value="NZ_LQBP01000012.1"/>
</dbReference>
<dbReference type="STRING" id="1685378.AVO44_18295"/>
<organism evidence="2 3">
    <name type="scientific">Ruegeria profundi</name>
    <dbReference type="NCBI Taxonomy" id="1685378"/>
    <lineage>
        <taxon>Bacteria</taxon>
        <taxon>Pseudomonadati</taxon>
        <taxon>Pseudomonadota</taxon>
        <taxon>Alphaproteobacteria</taxon>
        <taxon>Rhodobacterales</taxon>
        <taxon>Roseobacteraceae</taxon>
        <taxon>Ruegeria</taxon>
    </lineage>
</organism>
<name>A0A0X3TQ48_9RHOB</name>
<evidence type="ECO:0008006" key="4">
    <source>
        <dbReference type="Google" id="ProtNLM"/>
    </source>
</evidence>
<comment type="caution">
    <text evidence="2">The sequence shown here is derived from an EMBL/GenBank/DDBJ whole genome shotgun (WGS) entry which is preliminary data.</text>
</comment>
<feature type="region of interest" description="Disordered" evidence="1">
    <location>
        <begin position="1"/>
        <end position="24"/>
    </location>
</feature>
<proteinExistence type="predicted"/>
<accession>A0A0X3TQ48</accession>
<keyword evidence="3" id="KW-1185">Reference proteome</keyword>
<reference evidence="3" key="1">
    <citation type="submission" date="2015-12" db="EMBL/GenBank/DDBJ databases">
        <authorList>
            <person name="Zhang G."/>
            <person name="Stingl U."/>
        </authorList>
    </citation>
    <scope>NUCLEOTIDE SEQUENCE [LARGE SCALE GENOMIC DNA]</scope>
    <source>
        <strain evidence="3">ZGT108</strain>
    </source>
</reference>
<feature type="compositionally biased region" description="Polar residues" evidence="1">
    <location>
        <begin position="15"/>
        <end position="24"/>
    </location>
</feature>
<protein>
    <recommendedName>
        <fullName evidence="4">DUF3726 domain-containing protein</fullName>
    </recommendedName>
</protein>
<dbReference type="Proteomes" id="UP000053690">
    <property type="component" value="Unassembled WGS sequence"/>
</dbReference>
<dbReference type="AlphaFoldDB" id="A0A0X3TQ48"/>
<gene>
    <name evidence="2" type="ORF">AVO44_18295</name>
</gene>